<dbReference type="VEuPathDB" id="TrichDB:TRFO_10087"/>
<dbReference type="Proteomes" id="UP000179807">
    <property type="component" value="Unassembled WGS sequence"/>
</dbReference>
<evidence type="ECO:0000259" key="2">
    <source>
        <dbReference type="Pfam" id="PF10277"/>
    </source>
</evidence>
<feature type="domain" description="CWH43-like N-terminal" evidence="2">
    <location>
        <begin position="70"/>
        <end position="252"/>
    </location>
</feature>
<proteinExistence type="predicted"/>
<dbReference type="GeneID" id="94829938"/>
<keyword evidence="1" id="KW-1133">Transmembrane helix</keyword>
<feature type="transmembrane region" description="Helical" evidence="1">
    <location>
        <begin position="156"/>
        <end position="177"/>
    </location>
</feature>
<accession>A0A1J4JAG5</accession>
<dbReference type="EMBL" id="MLAK01001193">
    <property type="protein sequence ID" value="OHS96174.1"/>
    <property type="molecule type" value="Genomic_DNA"/>
</dbReference>
<evidence type="ECO:0000313" key="3">
    <source>
        <dbReference type="EMBL" id="OHS96174.1"/>
    </source>
</evidence>
<keyword evidence="4" id="KW-1185">Reference proteome</keyword>
<reference evidence="3" key="1">
    <citation type="submission" date="2016-10" db="EMBL/GenBank/DDBJ databases">
        <authorList>
            <person name="Benchimol M."/>
            <person name="Almeida L.G."/>
            <person name="Vasconcelos A.T."/>
            <person name="Perreira-Neves A."/>
            <person name="Rosa I.A."/>
            <person name="Tasca T."/>
            <person name="Bogo M.R."/>
            <person name="de Souza W."/>
        </authorList>
    </citation>
    <scope>NUCLEOTIDE SEQUENCE [LARGE SCALE GENOMIC DNA]</scope>
    <source>
        <strain evidence="3">K</strain>
    </source>
</reference>
<gene>
    <name evidence="3" type="ORF">TRFO_10087</name>
</gene>
<feature type="transmembrane region" description="Helical" evidence="1">
    <location>
        <begin position="249"/>
        <end position="269"/>
    </location>
</feature>
<dbReference type="AlphaFoldDB" id="A0A1J4JAG5"/>
<protein>
    <recommendedName>
        <fullName evidence="2">CWH43-like N-terminal domain-containing protein</fullName>
    </recommendedName>
</protein>
<feature type="transmembrane region" description="Helical" evidence="1">
    <location>
        <begin position="183"/>
        <end position="206"/>
    </location>
</feature>
<comment type="caution">
    <text evidence="3">The sequence shown here is derived from an EMBL/GenBank/DDBJ whole genome shotgun (WGS) entry which is preliminary data.</text>
</comment>
<feature type="transmembrane region" description="Helical" evidence="1">
    <location>
        <begin position="218"/>
        <end position="237"/>
    </location>
</feature>
<feature type="transmembrane region" description="Helical" evidence="1">
    <location>
        <begin position="114"/>
        <end position="135"/>
    </location>
</feature>
<keyword evidence="1" id="KW-0472">Membrane</keyword>
<sequence length="283" mass="32361">MNRIFEKYKRLLPIQLFQRSRYIGHFTFKKTINISPLFGGYLSIVKKVLIVIWPIMGFDYRSIFSSPQNVFWFTAILPGLSIIVSFVTGLIQDQYSLSDFPLGSVVIGQIPERYIFGTTAAVVFCLICSCTYHLYQFFTRGARAVRNNTVTKALTYVLILLGFLAALGYGAIAFFTIHEGFSLHFQIEFAAFVALFAFYGVADYLFVFHRYPLSKQMIAYYCVVGALFLTYFVSLFLLLKKNQSDLVKVISATGYLLFLTAYAKFPFLAKEFLGIKFYKAKKN</sequence>
<dbReference type="InterPro" id="IPR019402">
    <property type="entry name" value="CWH43_N"/>
</dbReference>
<dbReference type="Pfam" id="PF10277">
    <property type="entry name" value="Frag1"/>
    <property type="match status" value="1"/>
</dbReference>
<evidence type="ECO:0000256" key="1">
    <source>
        <dbReference type="SAM" id="Phobius"/>
    </source>
</evidence>
<name>A0A1J4JAG5_9EUKA</name>
<feature type="transmembrane region" description="Helical" evidence="1">
    <location>
        <begin position="70"/>
        <end position="91"/>
    </location>
</feature>
<organism evidence="3 4">
    <name type="scientific">Tritrichomonas foetus</name>
    <dbReference type="NCBI Taxonomy" id="1144522"/>
    <lineage>
        <taxon>Eukaryota</taxon>
        <taxon>Metamonada</taxon>
        <taxon>Parabasalia</taxon>
        <taxon>Tritrichomonadida</taxon>
        <taxon>Tritrichomonadidae</taxon>
        <taxon>Tritrichomonas</taxon>
    </lineage>
</organism>
<keyword evidence="1" id="KW-0812">Transmembrane</keyword>
<evidence type="ECO:0000313" key="4">
    <source>
        <dbReference type="Proteomes" id="UP000179807"/>
    </source>
</evidence>
<dbReference type="RefSeq" id="XP_068349311.1">
    <property type="nucleotide sequence ID" value="XM_068495234.1"/>
</dbReference>